<dbReference type="HOGENOM" id="CLU_655290_0_0_10"/>
<feature type="signal peptide" evidence="1">
    <location>
        <begin position="1"/>
        <end position="19"/>
    </location>
</feature>
<feature type="chain" id="PRO_5002663721" evidence="1">
    <location>
        <begin position="20"/>
        <end position="431"/>
    </location>
</feature>
<comment type="caution">
    <text evidence="2">The sequence shown here is derived from an EMBL/GenBank/DDBJ whole genome shotgun (WGS) entry which is preliminary data.</text>
</comment>
<dbReference type="eggNOG" id="ENOG502ZAKE">
    <property type="taxonomic scope" value="Bacteria"/>
</dbReference>
<dbReference type="EMBL" id="AANC01000001">
    <property type="protein sequence ID" value="EAQ50900.1"/>
    <property type="molecule type" value="Genomic_DNA"/>
</dbReference>
<keyword evidence="3" id="KW-1185">Reference proteome</keyword>
<proteinExistence type="predicted"/>
<accession>A3XG51</accession>
<sequence length="431" mass="49216">MFKKLHLSLLLFSLALLVASCERDDEMLQQPDFSIKPSLNFKIESSYANGWIKNARYQSLDATPTEVFEYYENGYIKSAQVYASYPNQYMYMEISRSEDNLPLWSKYYRPDGSLWFKTEYVDGLPKQKTIIDASATTVYEYANGELQQITRTDEVANSSSTTTFDREANTRQLKVVQNDEVVLDQEYPYHEAMGAGIDTKTHTPLGNPFSGAETSYLPLNQSFSQSVTWERDADPISMMFPYRLFDAFYNPGNYFATQFSVATQLYQSVIEQYPVTENGVLLGGGKYEAGIDRLANSFEIRDSLAQVRDNDPERYKLQYGNEYLHKIGYGKYFFIIGALRNLPTDEAAQRAIKAAAQKKLNSVTQEGISLTAEEEELLAKVWFEVKFFSTLKSHTNGVVIESVNDYEQALQEINDAEPSVIQLEYRSINDL</sequence>
<reference evidence="2 3" key="1">
    <citation type="journal article" date="2007" name="Nature">
        <title>Light stimulates growth of proteorhodopsin-containing marine Flavobacteria.</title>
        <authorList>
            <person name="Gomez-Consarnau L."/>
            <person name="Gonzalez J.M."/>
            <person name="Coll-Llado M."/>
            <person name="Gourdon P."/>
            <person name="Pascher T."/>
            <person name="Neutze R."/>
            <person name="Pedros-Alio C."/>
            <person name="Pinhassi J."/>
        </authorList>
    </citation>
    <scope>NUCLEOTIDE SEQUENCE [LARGE SCALE GENOMIC DNA]</scope>
    <source>
        <strain evidence="2 3">MED217</strain>
    </source>
</reference>
<evidence type="ECO:0000313" key="2">
    <source>
        <dbReference type="EMBL" id="EAQ50900.1"/>
    </source>
</evidence>
<dbReference type="Proteomes" id="UP000001601">
    <property type="component" value="Unassembled WGS sequence"/>
</dbReference>
<gene>
    <name evidence="2" type="ORF">MED217_15195</name>
</gene>
<evidence type="ECO:0000313" key="3">
    <source>
        <dbReference type="Proteomes" id="UP000001601"/>
    </source>
</evidence>
<protein>
    <submittedName>
        <fullName evidence="2">Uncharacterized protein</fullName>
    </submittedName>
</protein>
<dbReference type="STRING" id="398720.MED217_15195"/>
<dbReference type="RefSeq" id="WP_009781383.1">
    <property type="nucleotide sequence ID" value="NZ_CH672395.1"/>
</dbReference>
<name>A3XG51_LEEBM</name>
<evidence type="ECO:0000256" key="1">
    <source>
        <dbReference type="SAM" id="SignalP"/>
    </source>
</evidence>
<keyword evidence="1" id="KW-0732">Signal</keyword>
<dbReference type="AlphaFoldDB" id="A3XG51"/>
<dbReference type="OrthoDB" id="1398031at2"/>
<organism evidence="2 3">
    <name type="scientific">Leeuwenhoekiella blandensis (strain CECT 7118 / CCUG 51940 / KCTC 22103 / MED217)</name>
    <name type="common">Flavobacterium sp. (strain MED217)</name>
    <dbReference type="NCBI Taxonomy" id="398720"/>
    <lineage>
        <taxon>Bacteria</taxon>
        <taxon>Pseudomonadati</taxon>
        <taxon>Bacteroidota</taxon>
        <taxon>Flavobacteriia</taxon>
        <taxon>Flavobacteriales</taxon>
        <taxon>Flavobacteriaceae</taxon>
        <taxon>Leeuwenhoekiella</taxon>
    </lineage>
</organism>
<dbReference type="PROSITE" id="PS51257">
    <property type="entry name" value="PROKAR_LIPOPROTEIN"/>
    <property type="match status" value="1"/>
</dbReference>